<dbReference type="EMBL" id="KK853298">
    <property type="protein sequence ID" value="KDR08773.1"/>
    <property type="molecule type" value="Genomic_DNA"/>
</dbReference>
<reference evidence="3 4" key="1">
    <citation type="journal article" date="2014" name="Nat. Commun.">
        <title>Molecular traces of alternative social organization in a termite genome.</title>
        <authorList>
            <person name="Terrapon N."/>
            <person name="Li C."/>
            <person name="Robertson H.M."/>
            <person name="Ji L."/>
            <person name="Meng X."/>
            <person name="Booth W."/>
            <person name="Chen Z."/>
            <person name="Childers C.P."/>
            <person name="Glastad K.M."/>
            <person name="Gokhale K."/>
            <person name="Gowin J."/>
            <person name="Gronenberg W."/>
            <person name="Hermansen R.A."/>
            <person name="Hu H."/>
            <person name="Hunt B.G."/>
            <person name="Huylmans A.K."/>
            <person name="Khalil S.M."/>
            <person name="Mitchell R.D."/>
            <person name="Munoz-Torres M.C."/>
            <person name="Mustard J.A."/>
            <person name="Pan H."/>
            <person name="Reese J.T."/>
            <person name="Scharf M.E."/>
            <person name="Sun F."/>
            <person name="Vogel H."/>
            <person name="Xiao J."/>
            <person name="Yang W."/>
            <person name="Yang Z."/>
            <person name="Yang Z."/>
            <person name="Zhou J."/>
            <person name="Zhu J."/>
            <person name="Brent C.S."/>
            <person name="Elsik C.G."/>
            <person name="Goodisman M.A."/>
            <person name="Liberles D.A."/>
            <person name="Roe R.M."/>
            <person name="Vargo E.L."/>
            <person name="Vilcinskas A."/>
            <person name="Wang J."/>
            <person name="Bornberg-Bauer E."/>
            <person name="Korb J."/>
            <person name="Zhang G."/>
            <person name="Liebig J."/>
        </authorList>
    </citation>
    <scope>NUCLEOTIDE SEQUENCE [LARGE SCALE GENOMIC DNA]</scope>
    <source>
        <tissue evidence="3">Whole organism</tissue>
    </source>
</reference>
<dbReference type="PRINTS" id="PR01162">
    <property type="entry name" value="ALPHATUBULIN"/>
</dbReference>
<protein>
    <submittedName>
        <fullName evidence="3">Tubulin alpha chain</fullName>
    </submittedName>
</protein>
<sequence>MKTKLELKFVSKYENAFLVGVNSKPPTVVPGGDLVKAERAVCTLTNTTAIAPAKKCRGSINKGNFGFFELERLHIHTQTIVRAKGESVVLSVCIDAALDEESAILSVKNV</sequence>
<keyword evidence="4" id="KW-1185">Reference proteome</keyword>
<dbReference type="InterPro" id="IPR037103">
    <property type="entry name" value="Tubulin/FtsZ-like_C"/>
</dbReference>
<evidence type="ECO:0000256" key="2">
    <source>
        <dbReference type="ARBA" id="ARBA00023134"/>
    </source>
</evidence>
<evidence type="ECO:0000256" key="1">
    <source>
        <dbReference type="ARBA" id="ARBA00022741"/>
    </source>
</evidence>
<dbReference type="AlphaFoldDB" id="A0A067QJ91"/>
<dbReference type="SUPFAM" id="SSF55307">
    <property type="entry name" value="Tubulin C-terminal domain-like"/>
    <property type="match status" value="1"/>
</dbReference>
<dbReference type="InterPro" id="IPR008280">
    <property type="entry name" value="Tub_FtsZ_C"/>
</dbReference>
<proteinExistence type="predicted"/>
<organism evidence="3 4">
    <name type="scientific">Zootermopsis nevadensis</name>
    <name type="common">Dampwood termite</name>
    <dbReference type="NCBI Taxonomy" id="136037"/>
    <lineage>
        <taxon>Eukaryota</taxon>
        <taxon>Metazoa</taxon>
        <taxon>Ecdysozoa</taxon>
        <taxon>Arthropoda</taxon>
        <taxon>Hexapoda</taxon>
        <taxon>Insecta</taxon>
        <taxon>Pterygota</taxon>
        <taxon>Neoptera</taxon>
        <taxon>Polyneoptera</taxon>
        <taxon>Dictyoptera</taxon>
        <taxon>Blattodea</taxon>
        <taxon>Blattoidea</taxon>
        <taxon>Termitoidae</taxon>
        <taxon>Termopsidae</taxon>
        <taxon>Zootermopsis</taxon>
    </lineage>
</organism>
<dbReference type="InterPro" id="IPR002452">
    <property type="entry name" value="Alpha_tubulin"/>
</dbReference>
<dbReference type="InParanoid" id="A0A067QJ91"/>
<dbReference type="GO" id="GO:0005200">
    <property type="term" value="F:structural constituent of cytoskeleton"/>
    <property type="evidence" value="ECO:0007669"/>
    <property type="project" value="InterPro"/>
</dbReference>
<gene>
    <name evidence="3" type="ORF">L798_01577</name>
</gene>
<keyword evidence="2" id="KW-0342">GTP-binding</keyword>
<accession>A0A067QJ91</accession>
<dbReference type="GO" id="GO:0005874">
    <property type="term" value="C:microtubule"/>
    <property type="evidence" value="ECO:0007669"/>
    <property type="project" value="InterPro"/>
</dbReference>
<keyword evidence="1" id="KW-0547">Nucleotide-binding</keyword>
<dbReference type="STRING" id="136037.A0A067QJ91"/>
<evidence type="ECO:0000313" key="3">
    <source>
        <dbReference type="EMBL" id="KDR08773.1"/>
    </source>
</evidence>
<evidence type="ECO:0000313" key="4">
    <source>
        <dbReference type="Proteomes" id="UP000027135"/>
    </source>
</evidence>
<dbReference type="GO" id="GO:0005525">
    <property type="term" value="F:GTP binding"/>
    <property type="evidence" value="ECO:0007669"/>
    <property type="project" value="UniProtKB-KW"/>
</dbReference>
<dbReference type="eggNOG" id="KOG1376">
    <property type="taxonomic scope" value="Eukaryota"/>
</dbReference>
<dbReference type="Gene3D" id="3.30.1330.20">
    <property type="entry name" value="Tubulin/FtsZ, C-terminal domain"/>
    <property type="match status" value="1"/>
</dbReference>
<dbReference type="GO" id="GO:0007017">
    <property type="term" value="P:microtubule-based process"/>
    <property type="evidence" value="ECO:0007669"/>
    <property type="project" value="InterPro"/>
</dbReference>
<name>A0A067QJ91_ZOONE</name>
<dbReference type="Proteomes" id="UP000027135">
    <property type="component" value="Unassembled WGS sequence"/>
</dbReference>